<feature type="domain" description="NlpC/P60" evidence="9">
    <location>
        <begin position="380"/>
        <end position="501"/>
    </location>
</feature>
<keyword evidence="2" id="KW-0645">Protease</keyword>
<evidence type="ECO:0000256" key="5">
    <source>
        <dbReference type="ARBA" id="ARBA00022807"/>
    </source>
</evidence>
<evidence type="ECO:0000256" key="3">
    <source>
        <dbReference type="ARBA" id="ARBA00022729"/>
    </source>
</evidence>
<evidence type="ECO:0000256" key="4">
    <source>
        <dbReference type="ARBA" id="ARBA00022801"/>
    </source>
</evidence>
<feature type="region of interest" description="Disordered" evidence="7">
    <location>
        <begin position="253"/>
        <end position="377"/>
    </location>
</feature>
<sequence>MIHGKSTVKRAAALCLTLALTVGILGGMGGADAAFSGAADRQPDTYESELESLKAQQKALDKKIEEAQAEIDKQKDDIEAQKAKYTAVKAKIDNVEDQLMKNEDAMVELDSRLREARAELEVKNEEIEQLRDEFMGRLKSMYLAGGTTSYENVLINSADFYDVLMRLELVKRVAEHDNDALDELMEKKRAIEAVQAEIEESAAKLKEQTSQYSAMRDELNAEKQELAKIIEDADGKLDTLALDKAALELRASQLEEQQKTTTTSRTTAEDGKAPESGSEEKKNVTERAKTTTAVSEVPAKTESGKKTTTTTEKPAETRKTATTTEQVTEPVTETTTERVTETEAPIVTEPPVTETEPPVSMTEPYVEPEPEPTPVDDSRQAKIDIVMDYARSNVGGAYVWAGSSFRATDCSGLVMLSYAQIGINLPHLASSQAGYGTAVSYDELQEGDLVFFGSGYDIYHVAIYNGNGRIVHAANSNDGIIFSDLASFAQYNPIYCMRRII</sequence>
<evidence type="ECO:0000313" key="10">
    <source>
        <dbReference type="EMBL" id="EGC01975.1"/>
    </source>
</evidence>
<dbReference type="GO" id="GO:0006508">
    <property type="term" value="P:proteolysis"/>
    <property type="evidence" value="ECO:0007669"/>
    <property type="project" value="UniProtKB-KW"/>
</dbReference>
<evidence type="ECO:0000313" key="11">
    <source>
        <dbReference type="Proteomes" id="UP000004259"/>
    </source>
</evidence>
<dbReference type="InterPro" id="IPR000064">
    <property type="entry name" value="NLP_P60_dom"/>
</dbReference>
<dbReference type="InterPro" id="IPR057309">
    <property type="entry name" value="PcsB_CC"/>
</dbReference>
<evidence type="ECO:0000256" key="6">
    <source>
        <dbReference type="SAM" id="Coils"/>
    </source>
</evidence>
<dbReference type="OrthoDB" id="9808890at2"/>
<dbReference type="RefSeq" id="WP_002851884.1">
    <property type="nucleotide sequence ID" value="NZ_ADKM02000118.1"/>
</dbReference>
<feature type="compositionally biased region" description="Basic and acidic residues" evidence="7">
    <location>
        <begin position="267"/>
        <end position="289"/>
    </location>
</feature>
<reference evidence="10 11" key="1">
    <citation type="submission" date="2011-02" db="EMBL/GenBank/DDBJ databases">
        <authorList>
            <person name="Nelson K.E."/>
            <person name="Sutton G."/>
            <person name="Torralba M."/>
            <person name="Durkin S."/>
            <person name="Harkins D."/>
            <person name="Montgomery R."/>
            <person name="Ziemer C."/>
            <person name="Klaassens E."/>
            <person name="Ocuiv P."/>
            <person name="Morrison M."/>
        </authorList>
    </citation>
    <scope>NUCLEOTIDE SEQUENCE [LARGE SCALE GENOMIC DNA]</scope>
    <source>
        <strain evidence="10 11">8</strain>
    </source>
</reference>
<dbReference type="GO" id="GO:0008234">
    <property type="term" value="F:cysteine-type peptidase activity"/>
    <property type="evidence" value="ECO:0007669"/>
    <property type="project" value="UniProtKB-KW"/>
</dbReference>
<keyword evidence="3 8" id="KW-0732">Signal</keyword>
<protein>
    <submittedName>
        <fullName evidence="10">NlpC/P60 family protein</fullName>
    </submittedName>
</protein>
<dbReference type="AlphaFoldDB" id="E9SFI5"/>
<evidence type="ECO:0000259" key="9">
    <source>
        <dbReference type="PROSITE" id="PS51935"/>
    </source>
</evidence>
<dbReference type="Gene3D" id="6.10.250.3150">
    <property type="match status" value="1"/>
</dbReference>
<feature type="signal peptide" evidence="8">
    <location>
        <begin position="1"/>
        <end position="33"/>
    </location>
</feature>
<feature type="compositionally biased region" description="Low complexity" evidence="7">
    <location>
        <begin position="320"/>
        <end position="334"/>
    </location>
</feature>
<dbReference type="InterPro" id="IPR038765">
    <property type="entry name" value="Papain-like_cys_pep_sf"/>
</dbReference>
<evidence type="ECO:0000256" key="2">
    <source>
        <dbReference type="ARBA" id="ARBA00022670"/>
    </source>
</evidence>
<dbReference type="EMBL" id="ADKM02000118">
    <property type="protein sequence ID" value="EGC01975.1"/>
    <property type="molecule type" value="Genomic_DNA"/>
</dbReference>
<evidence type="ECO:0000256" key="7">
    <source>
        <dbReference type="SAM" id="MobiDB-lite"/>
    </source>
</evidence>
<evidence type="ECO:0000256" key="8">
    <source>
        <dbReference type="SAM" id="SignalP"/>
    </source>
</evidence>
<feature type="compositionally biased region" description="Low complexity" evidence="7">
    <location>
        <begin position="342"/>
        <end position="365"/>
    </location>
</feature>
<feature type="coiled-coil region" evidence="6">
    <location>
        <begin position="50"/>
        <end position="137"/>
    </location>
</feature>
<keyword evidence="11" id="KW-1185">Reference proteome</keyword>
<dbReference type="STRING" id="246199.CUS_5251"/>
<proteinExistence type="inferred from homology"/>
<dbReference type="eggNOG" id="COG0791">
    <property type="taxonomic scope" value="Bacteria"/>
</dbReference>
<organism evidence="10 11">
    <name type="scientific">Ruminococcus albus 8</name>
    <dbReference type="NCBI Taxonomy" id="246199"/>
    <lineage>
        <taxon>Bacteria</taxon>
        <taxon>Bacillati</taxon>
        <taxon>Bacillota</taxon>
        <taxon>Clostridia</taxon>
        <taxon>Eubacteriales</taxon>
        <taxon>Oscillospiraceae</taxon>
        <taxon>Ruminococcus</taxon>
    </lineage>
</organism>
<dbReference type="PANTHER" id="PTHR47053">
    <property type="entry name" value="MUREIN DD-ENDOPEPTIDASE MEPH-RELATED"/>
    <property type="match status" value="1"/>
</dbReference>
<dbReference type="Pfam" id="PF00877">
    <property type="entry name" value="NLPC_P60"/>
    <property type="match status" value="1"/>
</dbReference>
<evidence type="ECO:0000256" key="1">
    <source>
        <dbReference type="ARBA" id="ARBA00007074"/>
    </source>
</evidence>
<dbReference type="Pfam" id="PF24568">
    <property type="entry name" value="CC_PcsB"/>
    <property type="match status" value="1"/>
</dbReference>
<dbReference type="PANTHER" id="PTHR47053:SF1">
    <property type="entry name" value="MUREIN DD-ENDOPEPTIDASE MEPH-RELATED"/>
    <property type="match status" value="1"/>
</dbReference>
<dbReference type="InterPro" id="IPR051202">
    <property type="entry name" value="Peptidase_C40"/>
</dbReference>
<dbReference type="eggNOG" id="COG3883">
    <property type="taxonomic scope" value="Bacteria"/>
</dbReference>
<keyword evidence="5" id="KW-0788">Thiol protease</keyword>
<dbReference type="SUPFAM" id="SSF54001">
    <property type="entry name" value="Cysteine proteinases"/>
    <property type="match status" value="1"/>
</dbReference>
<dbReference type="Proteomes" id="UP000004259">
    <property type="component" value="Unassembled WGS sequence"/>
</dbReference>
<gene>
    <name evidence="10" type="ORF">CUS_5251</name>
</gene>
<feature type="chain" id="PRO_5003243648" evidence="8">
    <location>
        <begin position="34"/>
        <end position="501"/>
    </location>
</feature>
<comment type="caution">
    <text evidence="10">The sequence shown here is derived from an EMBL/GenBank/DDBJ whole genome shotgun (WGS) entry which is preliminary data.</text>
</comment>
<keyword evidence="4" id="KW-0378">Hydrolase</keyword>
<name>E9SFI5_RUMAL</name>
<dbReference type="PROSITE" id="PS51935">
    <property type="entry name" value="NLPC_P60"/>
    <property type="match status" value="1"/>
</dbReference>
<keyword evidence="6" id="KW-0175">Coiled coil</keyword>
<comment type="similarity">
    <text evidence="1">Belongs to the peptidase C40 family.</text>
</comment>
<dbReference type="Gene3D" id="3.90.1720.10">
    <property type="entry name" value="endopeptidase domain like (from Nostoc punctiforme)"/>
    <property type="match status" value="1"/>
</dbReference>
<accession>E9SFI5</accession>